<organism evidence="2 3">
    <name type="scientific">Durusdinium trenchii</name>
    <dbReference type="NCBI Taxonomy" id="1381693"/>
    <lineage>
        <taxon>Eukaryota</taxon>
        <taxon>Sar</taxon>
        <taxon>Alveolata</taxon>
        <taxon>Dinophyceae</taxon>
        <taxon>Suessiales</taxon>
        <taxon>Symbiodiniaceae</taxon>
        <taxon>Durusdinium</taxon>
    </lineage>
</organism>
<keyword evidence="3" id="KW-1185">Reference proteome</keyword>
<name>A0ABP0IX16_9DINO</name>
<comment type="caution">
    <text evidence="2">The sequence shown here is derived from an EMBL/GenBank/DDBJ whole genome shotgun (WGS) entry which is preliminary data.</text>
</comment>
<gene>
    <name evidence="2" type="ORF">SCF082_LOCUS9108</name>
</gene>
<accession>A0ABP0IX16</accession>
<dbReference type="Proteomes" id="UP001642464">
    <property type="component" value="Unassembled WGS sequence"/>
</dbReference>
<sequence length="149" mass="16581">MKLLLKLLSPMDAFCCGCSLDLGIKLILVYQSAIIADLLQNPTGDGHASKAHRRGAQCGQCTVKFHVKSLLSTKSRAWCSFMTWSTSRPVPGIHFLRLDKAASMPQRPFASFDVDRAKGRGKEDHVALSRRLKEPCPDPRSQDVRRLFA</sequence>
<evidence type="ECO:0000256" key="1">
    <source>
        <dbReference type="SAM" id="MobiDB-lite"/>
    </source>
</evidence>
<evidence type="ECO:0000313" key="2">
    <source>
        <dbReference type="EMBL" id="CAK9006627.1"/>
    </source>
</evidence>
<protein>
    <recommendedName>
        <fullName evidence="4">Secreted protein</fullName>
    </recommendedName>
</protein>
<dbReference type="EMBL" id="CAXAMM010005258">
    <property type="protein sequence ID" value="CAK9006627.1"/>
    <property type="molecule type" value="Genomic_DNA"/>
</dbReference>
<proteinExistence type="predicted"/>
<evidence type="ECO:0008006" key="4">
    <source>
        <dbReference type="Google" id="ProtNLM"/>
    </source>
</evidence>
<reference evidence="2 3" key="1">
    <citation type="submission" date="2024-02" db="EMBL/GenBank/DDBJ databases">
        <authorList>
            <person name="Chen Y."/>
            <person name="Shah S."/>
            <person name="Dougan E. K."/>
            <person name="Thang M."/>
            <person name="Chan C."/>
        </authorList>
    </citation>
    <scope>NUCLEOTIDE SEQUENCE [LARGE SCALE GENOMIC DNA]</scope>
</reference>
<evidence type="ECO:0000313" key="3">
    <source>
        <dbReference type="Proteomes" id="UP001642464"/>
    </source>
</evidence>
<feature type="region of interest" description="Disordered" evidence="1">
    <location>
        <begin position="125"/>
        <end position="149"/>
    </location>
</feature>